<name>A0A4Q1RKQ6_9FIRM</name>
<gene>
    <name evidence="2" type="ORF">ETP43_15065</name>
</gene>
<feature type="transmembrane region" description="Helical" evidence="1">
    <location>
        <begin position="95"/>
        <end position="115"/>
    </location>
</feature>
<accession>A0A4Q1RKQ6</accession>
<feature type="transmembrane region" description="Helical" evidence="1">
    <location>
        <begin position="12"/>
        <end position="33"/>
    </location>
</feature>
<feature type="transmembrane region" description="Helical" evidence="1">
    <location>
        <begin position="127"/>
        <end position="145"/>
    </location>
</feature>
<sequence>MLHIWMEQNVLFYGMIGAGILGILCMFMVDRFYGRAIRDVRRITEPKGKWTKEFLNQYQMRLTKEQEINNPEAFVRTQLARGKTLGIGIQKWKQGIGYSAVLCFLLILTAVYGTYRYEQAQLLRYEYVLTGAGIFALLLLMKQFMGFMNKEDMILDGLLDYMENTLPARKPVPDEQALKEQTREELIDKVTEGIRQTAASETKFSHMLTPEEEHIMREVIREYLI</sequence>
<keyword evidence="1" id="KW-0472">Membrane</keyword>
<protein>
    <submittedName>
        <fullName evidence="2">Uncharacterized protein</fullName>
    </submittedName>
</protein>
<organism evidence="2 3">
    <name type="scientific">Blautia faecicola</name>
    <dbReference type="NCBI Taxonomy" id="2509240"/>
    <lineage>
        <taxon>Bacteria</taxon>
        <taxon>Bacillati</taxon>
        <taxon>Bacillota</taxon>
        <taxon>Clostridia</taxon>
        <taxon>Lachnospirales</taxon>
        <taxon>Lachnospiraceae</taxon>
        <taxon>Blautia</taxon>
    </lineage>
</organism>
<reference evidence="2 3" key="1">
    <citation type="submission" date="2019-01" db="EMBL/GenBank/DDBJ databases">
        <title>Blautia sp. nov. KGMB01111 isolated human feces.</title>
        <authorList>
            <person name="Park J.-E."/>
            <person name="Kim J.-S."/>
            <person name="Park S.-H."/>
        </authorList>
    </citation>
    <scope>NUCLEOTIDE SEQUENCE [LARGE SCALE GENOMIC DNA]</scope>
    <source>
        <strain evidence="2 3">KGMB01111</strain>
    </source>
</reference>
<dbReference type="OrthoDB" id="1970899at2"/>
<dbReference type="Proteomes" id="UP000290106">
    <property type="component" value="Unassembled WGS sequence"/>
</dbReference>
<dbReference type="AlphaFoldDB" id="A0A4Q1RKQ6"/>
<dbReference type="RefSeq" id="WP_106491179.1">
    <property type="nucleotide sequence ID" value="NZ_SDKC01000001.1"/>
</dbReference>
<evidence type="ECO:0000313" key="2">
    <source>
        <dbReference type="EMBL" id="RXS76387.1"/>
    </source>
</evidence>
<keyword evidence="1" id="KW-1133">Transmembrane helix</keyword>
<keyword evidence="1" id="KW-0812">Transmembrane</keyword>
<evidence type="ECO:0000256" key="1">
    <source>
        <dbReference type="SAM" id="Phobius"/>
    </source>
</evidence>
<proteinExistence type="predicted"/>
<keyword evidence="3" id="KW-1185">Reference proteome</keyword>
<evidence type="ECO:0000313" key="3">
    <source>
        <dbReference type="Proteomes" id="UP000290106"/>
    </source>
</evidence>
<comment type="caution">
    <text evidence="2">The sequence shown here is derived from an EMBL/GenBank/DDBJ whole genome shotgun (WGS) entry which is preliminary data.</text>
</comment>
<dbReference type="EMBL" id="SDKC01000001">
    <property type="protein sequence ID" value="RXS76387.1"/>
    <property type="molecule type" value="Genomic_DNA"/>
</dbReference>